<proteinExistence type="predicted"/>
<comment type="caution">
    <text evidence="1">The sequence shown here is derived from an EMBL/GenBank/DDBJ whole genome shotgun (WGS) entry which is preliminary data.</text>
</comment>
<dbReference type="Proteomes" id="UP001320706">
    <property type="component" value="Unassembled WGS sequence"/>
</dbReference>
<reference evidence="1" key="1">
    <citation type="submission" date="2024-02" db="EMBL/GenBank/DDBJ databases">
        <title>Metagenome Assembled Genome of Zalaria obscura JY119.</title>
        <authorList>
            <person name="Vighnesh L."/>
            <person name="Jagadeeshwari U."/>
            <person name="Venkata Ramana C."/>
            <person name="Sasikala C."/>
        </authorList>
    </citation>
    <scope>NUCLEOTIDE SEQUENCE</scope>
    <source>
        <strain evidence="1">JY119</strain>
    </source>
</reference>
<gene>
    <name evidence="1" type="primary">atp12</name>
    <name evidence="1" type="ORF">M8818_003350</name>
</gene>
<dbReference type="EMBL" id="JAMKPW020000014">
    <property type="protein sequence ID" value="KAK8211383.1"/>
    <property type="molecule type" value="Genomic_DNA"/>
</dbReference>
<sequence length="160" mass="17751">MLMRYLETDTLLCWAPEKNLHDPTGKVGLDKEGNSTQSLRDTQIAAATPIIGFLKTHVFPGVDIEPILDEDSIMPKAQPKMTQEVIRGWLSGLSAFDLAAVEREQCRHGASDGWRLKRTAVAHVNDWLNPDTNRPTSDSNDGSDGRGPRLRHPAPEVPHH</sequence>
<keyword evidence="2" id="KW-1185">Reference proteome</keyword>
<organism evidence="1 2">
    <name type="scientific">Zalaria obscura</name>
    <dbReference type="NCBI Taxonomy" id="2024903"/>
    <lineage>
        <taxon>Eukaryota</taxon>
        <taxon>Fungi</taxon>
        <taxon>Dikarya</taxon>
        <taxon>Ascomycota</taxon>
        <taxon>Pezizomycotina</taxon>
        <taxon>Dothideomycetes</taxon>
        <taxon>Dothideomycetidae</taxon>
        <taxon>Dothideales</taxon>
        <taxon>Zalariaceae</taxon>
        <taxon>Zalaria</taxon>
    </lineage>
</organism>
<protein>
    <submittedName>
        <fullName evidence="1">ATP synthase mitochondrial F1 complex assembly factor 2</fullName>
    </submittedName>
</protein>
<name>A0ACC3SJ99_9PEZI</name>
<accession>A0ACC3SJ99</accession>
<evidence type="ECO:0000313" key="1">
    <source>
        <dbReference type="EMBL" id="KAK8211383.1"/>
    </source>
</evidence>
<evidence type="ECO:0000313" key="2">
    <source>
        <dbReference type="Proteomes" id="UP001320706"/>
    </source>
</evidence>